<keyword evidence="3" id="KW-0378">Hydrolase</keyword>
<reference evidence="3 4" key="1">
    <citation type="submission" date="2019-04" db="EMBL/GenBank/DDBJ databases">
        <title>Pedobacter sp. AR-3-17 sp. nov., isolated from Arctic soil.</title>
        <authorList>
            <person name="Dahal R.H."/>
            <person name="Kim D.-U."/>
        </authorList>
    </citation>
    <scope>NUCLEOTIDE SEQUENCE [LARGE SCALE GENOMIC DNA]</scope>
    <source>
        <strain evidence="3 4">AR-3-17</strain>
    </source>
</reference>
<dbReference type="AlphaFoldDB" id="A0A4U1C7J3"/>
<keyword evidence="3" id="KW-0645">Protease</keyword>
<feature type="domain" description="Peptidase M14" evidence="2">
    <location>
        <begin position="60"/>
        <end position="227"/>
    </location>
</feature>
<comment type="caution">
    <text evidence="3">The sequence shown here is derived from an EMBL/GenBank/DDBJ whole genome shotgun (WGS) entry which is preliminary data.</text>
</comment>
<dbReference type="Gene3D" id="3.40.630.10">
    <property type="entry name" value="Zn peptidases"/>
    <property type="match status" value="1"/>
</dbReference>
<organism evidence="3 4">
    <name type="scientific">Pedobacter cryophilus</name>
    <dbReference type="NCBI Taxonomy" id="2571271"/>
    <lineage>
        <taxon>Bacteria</taxon>
        <taxon>Pseudomonadati</taxon>
        <taxon>Bacteroidota</taxon>
        <taxon>Sphingobacteriia</taxon>
        <taxon>Sphingobacteriales</taxon>
        <taxon>Sphingobacteriaceae</taxon>
        <taxon>Pedobacter</taxon>
    </lineage>
</organism>
<gene>
    <name evidence="3" type="ORF">FA046_02840</name>
</gene>
<protein>
    <submittedName>
        <fullName evidence="3">Zinc carboxypeptidase</fullName>
    </submittedName>
</protein>
<feature type="chain" id="PRO_5020699484" evidence="1">
    <location>
        <begin position="20"/>
        <end position="857"/>
    </location>
</feature>
<proteinExistence type="predicted"/>
<accession>A0A4U1C7J3</accession>
<dbReference type="SUPFAM" id="SSF53187">
    <property type="entry name" value="Zn-dependent exopeptidases"/>
    <property type="match status" value="1"/>
</dbReference>
<feature type="signal peptide" evidence="1">
    <location>
        <begin position="1"/>
        <end position="19"/>
    </location>
</feature>
<evidence type="ECO:0000259" key="2">
    <source>
        <dbReference type="Pfam" id="PF00246"/>
    </source>
</evidence>
<evidence type="ECO:0000313" key="3">
    <source>
        <dbReference type="EMBL" id="TKC00634.1"/>
    </source>
</evidence>
<keyword evidence="1" id="KW-0732">Signal</keyword>
<dbReference type="GO" id="GO:0006508">
    <property type="term" value="P:proteolysis"/>
    <property type="evidence" value="ECO:0007669"/>
    <property type="project" value="InterPro"/>
</dbReference>
<dbReference type="Proteomes" id="UP000308181">
    <property type="component" value="Unassembled WGS sequence"/>
</dbReference>
<evidence type="ECO:0000313" key="4">
    <source>
        <dbReference type="Proteomes" id="UP000308181"/>
    </source>
</evidence>
<keyword evidence="4" id="KW-1185">Reference proteome</keyword>
<dbReference type="EMBL" id="SWBP01000001">
    <property type="protein sequence ID" value="TKC00634.1"/>
    <property type="molecule type" value="Genomic_DNA"/>
</dbReference>
<dbReference type="OrthoDB" id="9758209at2"/>
<dbReference type="InterPro" id="IPR029062">
    <property type="entry name" value="Class_I_gatase-like"/>
</dbReference>
<dbReference type="Gene3D" id="3.40.50.880">
    <property type="match status" value="1"/>
</dbReference>
<dbReference type="RefSeq" id="WP_136824843.1">
    <property type="nucleotide sequence ID" value="NZ_SWBP01000001.1"/>
</dbReference>
<dbReference type="SUPFAM" id="SSF52317">
    <property type="entry name" value="Class I glutamine amidotransferase-like"/>
    <property type="match status" value="1"/>
</dbReference>
<dbReference type="GO" id="GO:0008270">
    <property type="term" value="F:zinc ion binding"/>
    <property type="evidence" value="ECO:0007669"/>
    <property type="project" value="InterPro"/>
</dbReference>
<name>A0A4U1C7J3_9SPHI</name>
<sequence>MRKLYLFLSFCLIINFVNGQTPLSYYLPQGVSYNPKIPTPQSILGFNVGDQHVSHDQVVMYMTALDQASDRITITEYGKTYENRRMILLTITSPENQQNIEQIRIQHVALSDPSKSANINVDNMPIVVWQGFSVHGNEPSGVNASIAVAYYLAAAEGSEVDQMLKNTVILFDPAINPDGIQRFASWVNANKSTTLVTDPNSREFAEPWPNSRTNHYWFDLNRDWLPLQHNESKGRLAQFHNWKPNILTDHHEQGTNATFFFQPGVPSRTNPLTPKINQELTAKIGTYHAAELDKIGSLYFTKENYDDFYYGKGSTYPDVNGAVGILFEQASSRGHAQESDNGILRFPFTVKNQVVTAFSTLKAAQGMRVEMLKFQKDFYKGALEVAKTDAIKGYVFGSADNKAVSYHLLDILKRHQIKVFQLAKNTSVAGKNFEQEAAYVVPADQTQYTTIKAIFAKQTKFQDSLFYDISAWTFPLAFNIKYAEVASTAGLIGDEIPEAKFPEGKIMGAASNYAYIFEWTEFYAPKLLNELLKKGLLAKVASKSFSMMIDGKPKTFESGTMMVQSSNQSLSANEIYTLISALAKSTGITVYPVGTGITEGINLGSSNFRVVQQPKTLLVTGAGVNANDAGEAWHLLDQRFDMPPVLVEQTDINRISLEKYNVMIMADGRYAGISQAGIDEVKRFVRAGGTLIAMGDANRWVSANGIADIKYKVIKNNDSIAFRNYDTQQEVARAQYIPGAIFNSRVDKTHPIAYGITTSEIPLFREGTGMFEKPKNPFITPLTYTAKPLLAGYISPANEKILKGSAAVITNGFGRGRVISFSDNPNFRAFWFGTSKLFMNAIFFGQTIGGGGGGGED</sequence>
<dbReference type="Pfam" id="PF00246">
    <property type="entry name" value="Peptidase_M14"/>
    <property type="match status" value="1"/>
</dbReference>
<keyword evidence="3" id="KW-0121">Carboxypeptidase</keyword>
<dbReference type="InterPro" id="IPR000834">
    <property type="entry name" value="Peptidase_M14"/>
</dbReference>
<evidence type="ECO:0000256" key="1">
    <source>
        <dbReference type="SAM" id="SignalP"/>
    </source>
</evidence>
<dbReference type="CDD" id="cd06238">
    <property type="entry name" value="M14-like"/>
    <property type="match status" value="1"/>
</dbReference>
<dbReference type="GO" id="GO:0004181">
    <property type="term" value="F:metallocarboxypeptidase activity"/>
    <property type="evidence" value="ECO:0007669"/>
    <property type="project" value="InterPro"/>
</dbReference>